<feature type="transmembrane region" description="Helical" evidence="1">
    <location>
        <begin position="35"/>
        <end position="50"/>
    </location>
</feature>
<dbReference type="PANTHER" id="PTHR35342">
    <property type="entry name" value="TRICARBOXYLIC TRANSPORT PROTEIN"/>
    <property type="match status" value="1"/>
</dbReference>
<feature type="transmembrane region" description="Helical" evidence="1">
    <location>
        <begin position="94"/>
        <end position="112"/>
    </location>
</feature>
<name>A0A645J7S4_9ZZZZ</name>
<evidence type="ECO:0000313" key="3">
    <source>
        <dbReference type="EMBL" id="MPN59755.1"/>
    </source>
</evidence>
<sequence>MRPMVSILKISPKVLTPIIAVLCVVGTFAYNNNPFHLALVFTCAVAGYFFDKMKYSSAALILGLILGNMADSYFRRALFISDGNVLALVNRPISLLFFLACIWTILKEFGVIPKQLFKRRKG</sequence>
<accession>A0A645J7S4</accession>
<protein>
    <recommendedName>
        <fullName evidence="2">DUF112 domain-containing protein</fullName>
    </recommendedName>
</protein>
<dbReference type="EMBL" id="VSSQ01134122">
    <property type="protein sequence ID" value="MPN59755.1"/>
    <property type="molecule type" value="Genomic_DNA"/>
</dbReference>
<evidence type="ECO:0000259" key="2">
    <source>
        <dbReference type="Pfam" id="PF01970"/>
    </source>
</evidence>
<feature type="transmembrane region" description="Helical" evidence="1">
    <location>
        <begin position="57"/>
        <end position="74"/>
    </location>
</feature>
<reference evidence="3" key="1">
    <citation type="submission" date="2019-08" db="EMBL/GenBank/DDBJ databases">
        <authorList>
            <person name="Kucharzyk K."/>
            <person name="Murdoch R.W."/>
            <person name="Higgins S."/>
            <person name="Loffler F."/>
        </authorList>
    </citation>
    <scope>NUCLEOTIDE SEQUENCE</scope>
</reference>
<gene>
    <name evidence="3" type="ORF">SDC9_207477</name>
</gene>
<dbReference type="Pfam" id="PF01970">
    <property type="entry name" value="TctA"/>
    <property type="match status" value="1"/>
</dbReference>
<dbReference type="InterPro" id="IPR002823">
    <property type="entry name" value="DUF112_TM"/>
</dbReference>
<feature type="domain" description="DUF112" evidence="2">
    <location>
        <begin position="2"/>
        <end position="62"/>
    </location>
</feature>
<feature type="transmembrane region" description="Helical" evidence="1">
    <location>
        <begin position="12"/>
        <end position="29"/>
    </location>
</feature>
<organism evidence="3">
    <name type="scientific">bioreactor metagenome</name>
    <dbReference type="NCBI Taxonomy" id="1076179"/>
    <lineage>
        <taxon>unclassified sequences</taxon>
        <taxon>metagenomes</taxon>
        <taxon>ecological metagenomes</taxon>
    </lineage>
</organism>
<proteinExistence type="predicted"/>
<keyword evidence="1" id="KW-0472">Membrane</keyword>
<dbReference type="PANTHER" id="PTHR35342:SF5">
    <property type="entry name" value="TRICARBOXYLIC TRANSPORT PROTEIN"/>
    <property type="match status" value="1"/>
</dbReference>
<keyword evidence="1" id="KW-1133">Transmembrane helix</keyword>
<keyword evidence="1" id="KW-0812">Transmembrane</keyword>
<comment type="caution">
    <text evidence="3">The sequence shown here is derived from an EMBL/GenBank/DDBJ whole genome shotgun (WGS) entry which is preliminary data.</text>
</comment>
<evidence type="ECO:0000256" key="1">
    <source>
        <dbReference type="SAM" id="Phobius"/>
    </source>
</evidence>
<dbReference type="AlphaFoldDB" id="A0A645J7S4"/>